<evidence type="ECO:0000313" key="3">
    <source>
        <dbReference type="EMBL" id="PAK78477.1"/>
    </source>
</evidence>
<evidence type="ECO:0000256" key="1">
    <source>
        <dbReference type="SAM" id="Phobius"/>
    </source>
</evidence>
<dbReference type="Proteomes" id="UP000216802">
    <property type="component" value="Unassembled WGS sequence"/>
</dbReference>
<organism evidence="3 4">
    <name type="scientific">Lentilactobacillus parakefiri</name>
    <dbReference type="NCBI Taxonomy" id="152332"/>
    <lineage>
        <taxon>Bacteria</taxon>
        <taxon>Bacillati</taxon>
        <taxon>Bacillota</taxon>
        <taxon>Bacilli</taxon>
        <taxon>Lactobacillales</taxon>
        <taxon>Lactobacillaceae</taxon>
        <taxon>Lentilactobacillus</taxon>
    </lineage>
</organism>
<dbReference type="Pfam" id="PF13349">
    <property type="entry name" value="DUF4097"/>
    <property type="match status" value="1"/>
</dbReference>
<keyword evidence="1" id="KW-0472">Membrane</keyword>
<accession>A0A269XYU0</accession>
<sequence length="344" mass="36978">MKKSVIVGLSITIIGGILIAIALGHTGFKTIVWDNGFRVEDEQAQATKMNVKELGGSVNKIKFATESQVIIRTRNVKKLSISYSKNNHVKQDGSALTITGKRQHHQHHTRIIGFSIESYDNDDGHVLITIPKKTKLKEISGRSDDSVSISNLDANNIELTGEADINMAHVKTLSTLNLKGTDDTTLKNVTAPDVTQTSDGGDLTYQNADFSSGSSTVSTDGGDVSITNTKLKDAVFTSNGGDISLLRNLVKGSITANTDGGDIDALISNPKKGQVSANTDGGDVSLFGHSRSSWQMAQKKSILYRLTSDGGDITVRQRKTILNDLIVRESPAKSVFKFTDFAGP</sequence>
<keyword evidence="1" id="KW-1133">Transmembrane helix</keyword>
<feature type="domain" description="DUF4097" evidence="2">
    <location>
        <begin position="59"/>
        <end position="315"/>
    </location>
</feature>
<comment type="caution">
    <text evidence="3">The sequence shown here is derived from an EMBL/GenBank/DDBJ whole genome shotgun (WGS) entry which is preliminary data.</text>
</comment>
<proteinExistence type="predicted"/>
<dbReference type="EMBL" id="NCXI01000093">
    <property type="protein sequence ID" value="PAK78477.1"/>
    <property type="molecule type" value="Genomic_DNA"/>
</dbReference>
<feature type="transmembrane region" description="Helical" evidence="1">
    <location>
        <begin position="6"/>
        <end position="28"/>
    </location>
</feature>
<evidence type="ECO:0000259" key="2">
    <source>
        <dbReference type="Pfam" id="PF13349"/>
    </source>
</evidence>
<dbReference type="AlphaFoldDB" id="A0A269XYU0"/>
<dbReference type="InterPro" id="IPR025164">
    <property type="entry name" value="Toastrack_DUF4097"/>
</dbReference>
<dbReference type="RefSeq" id="WP_095355103.1">
    <property type="nucleotide sequence ID" value="NZ_NCXI01000093.1"/>
</dbReference>
<protein>
    <recommendedName>
        <fullName evidence="2">DUF4097 domain-containing protein</fullName>
    </recommendedName>
</protein>
<name>A0A269XYU0_9LACO</name>
<evidence type="ECO:0000313" key="4">
    <source>
        <dbReference type="Proteomes" id="UP000216802"/>
    </source>
</evidence>
<reference evidence="3 4" key="1">
    <citation type="submission" date="2017-04" db="EMBL/GenBank/DDBJ databases">
        <title>Kefir bacterial isolates.</title>
        <authorList>
            <person name="Kim Y."/>
            <person name="Blasche S."/>
            <person name="Patil K.R."/>
        </authorList>
    </citation>
    <scope>NUCLEOTIDE SEQUENCE [LARGE SCALE GENOMIC DNA]</scope>
    <source>
        <strain evidence="3 4">OG2</strain>
    </source>
</reference>
<gene>
    <name evidence="3" type="ORF">B8W98_10010</name>
</gene>
<keyword evidence="1" id="KW-0812">Transmembrane</keyword>